<sequence>MCGEGNENIEHLISGCKTMAPKEYTTRHNNVAKIIHDEVCYKLQLSEAKTPYYKYTPDTIKENDEYKVYWDREIQTDRQVQHNRPDILINNKKTNEILLVDIAVPAPLNMQKKNKEKAEKYLPLAEDMKQTWNATSVRVVPIIVGATGEIPKNLKKQLEIINLPANTYLNLQKSVILSTCNIMRKILNQKSTP</sequence>
<gene>
    <name evidence="1" type="ORF">PSYICH_LOCUS9945</name>
</gene>
<keyword evidence="2" id="KW-1185">Reference proteome</keyword>
<name>A0A9P0D5L3_9CUCU</name>
<dbReference type="Proteomes" id="UP001153636">
    <property type="component" value="Chromosome 4"/>
</dbReference>
<dbReference type="AlphaFoldDB" id="A0A9P0D5L3"/>
<evidence type="ECO:0000313" key="1">
    <source>
        <dbReference type="EMBL" id="CAH1110291.1"/>
    </source>
</evidence>
<accession>A0A9P0D5L3</accession>
<reference evidence="1" key="1">
    <citation type="submission" date="2022-01" db="EMBL/GenBank/DDBJ databases">
        <authorList>
            <person name="King R."/>
        </authorList>
    </citation>
    <scope>NUCLEOTIDE SEQUENCE</scope>
</reference>
<dbReference type="PANTHER" id="PTHR35450">
    <property type="entry name" value="REVERSE TRANSCRIPTASE DOMAIN-CONTAINING PROTEIN"/>
    <property type="match status" value="1"/>
</dbReference>
<protein>
    <recommendedName>
        <fullName evidence="3">Reverse transcriptase</fullName>
    </recommendedName>
</protein>
<evidence type="ECO:0000313" key="2">
    <source>
        <dbReference type="Proteomes" id="UP001153636"/>
    </source>
</evidence>
<organism evidence="1 2">
    <name type="scientific">Psylliodes chrysocephalus</name>
    <dbReference type="NCBI Taxonomy" id="3402493"/>
    <lineage>
        <taxon>Eukaryota</taxon>
        <taxon>Metazoa</taxon>
        <taxon>Ecdysozoa</taxon>
        <taxon>Arthropoda</taxon>
        <taxon>Hexapoda</taxon>
        <taxon>Insecta</taxon>
        <taxon>Pterygota</taxon>
        <taxon>Neoptera</taxon>
        <taxon>Endopterygota</taxon>
        <taxon>Coleoptera</taxon>
        <taxon>Polyphaga</taxon>
        <taxon>Cucujiformia</taxon>
        <taxon>Chrysomeloidea</taxon>
        <taxon>Chrysomelidae</taxon>
        <taxon>Galerucinae</taxon>
        <taxon>Alticini</taxon>
        <taxon>Psylliodes</taxon>
    </lineage>
</organism>
<dbReference type="OrthoDB" id="5962029at2759"/>
<dbReference type="EMBL" id="OV651816">
    <property type="protein sequence ID" value="CAH1110291.1"/>
    <property type="molecule type" value="Genomic_DNA"/>
</dbReference>
<proteinExistence type="predicted"/>
<evidence type="ECO:0008006" key="3">
    <source>
        <dbReference type="Google" id="ProtNLM"/>
    </source>
</evidence>
<dbReference type="PANTHER" id="PTHR35450:SF2">
    <property type="entry name" value="REVERSE TRANSCRIPTASE DOMAIN-CONTAINING PROTEIN"/>
    <property type="match status" value="1"/>
</dbReference>